<feature type="domain" description="DUF2157" evidence="2">
    <location>
        <begin position="12"/>
        <end position="151"/>
    </location>
</feature>
<feature type="transmembrane region" description="Helical" evidence="1">
    <location>
        <begin position="333"/>
        <end position="351"/>
    </location>
</feature>
<accession>A0ABS0SDD6</accession>
<name>A0ABS0SDD6_9HYPH</name>
<feature type="transmembrane region" description="Helical" evidence="1">
    <location>
        <begin position="151"/>
        <end position="168"/>
    </location>
</feature>
<dbReference type="Proteomes" id="UP000601789">
    <property type="component" value="Unassembled WGS sequence"/>
</dbReference>
<gene>
    <name evidence="3" type="ORF">IOD40_07345</name>
</gene>
<evidence type="ECO:0000313" key="4">
    <source>
        <dbReference type="Proteomes" id="UP000601789"/>
    </source>
</evidence>
<protein>
    <submittedName>
        <fullName evidence="3">DUF2157 domain-containing protein</fullName>
    </submittedName>
</protein>
<feature type="transmembrane region" description="Helical" evidence="1">
    <location>
        <begin position="280"/>
        <end position="299"/>
    </location>
</feature>
<keyword evidence="1" id="KW-0472">Membrane</keyword>
<feature type="transmembrane region" description="Helical" evidence="1">
    <location>
        <begin position="71"/>
        <end position="91"/>
    </location>
</feature>
<feature type="transmembrane region" description="Helical" evidence="1">
    <location>
        <begin position="103"/>
        <end position="123"/>
    </location>
</feature>
<proteinExistence type="predicted"/>
<reference evidence="3 4" key="1">
    <citation type="submission" date="2020-10" db="EMBL/GenBank/DDBJ databases">
        <title>Aquamicrobium zhengzhouensis sp. nov., a exopolysaccharide producing bacterium isolated from farmland soil.</title>
        <authorList>
            <person name="Wang X."/>
        </authorList>
    </citation>
    <scope>NUCLEOTIDE SEQUENCE [LARGE SCALE GENOMIC DNA]</scope>
    <source>
        <strain evidence="4">cd-1</strain>
    </source>
</reference>
<feature type="transmembrane region" description="Helical" evidence="1">
    <location>
        <begin position="308"/>
        <end position="327"/>
    </location>
</feature>
<keyword evidence="4" id="KW-1185">Reference proteome</keyword>
<feature type="transmembrane region" description="Helical" evidence="1">
    <location>
        <begin position="43"/>
        <end position="65"/>
    </location>
</feature>
<feature type="transmembrane region" description="Helical" evidence="1">
    <location>
        <begin position="248"/>
        <end position="268"/>
    </location>
</feature>
<keyword evidence="1" id="KW-0812">Transmembrane</keyword>
<feature type="transmembrane region" description="Helical" evidence="1">
    <location>
        <begin position="223"/>
        <end position="241"/>
    </location>
</feature>
<dbReference type="Pfam" id="PF09925">
    <property type="entry name" value="DUF2157"/>
    <property type="match status" value="1"/>
</dbReference>
<dbReference type="InterPro" id="IPR018677">
    <property type="entry name" value="DUF2157"/>
</dbReference>
<sequence length="369" mass="39527">MSYASKVKRDIERWVEAGIIGSDTGSKLAADVAQHHRGASLGAMLATMASALLAASILIFIAANWEVIPRLTRVAFLFLLILVGYVSGAILKLREHGTFGEVAWVLAAVSFGAAIALTSQMYHISGDETQALIMWCVGTGFAAAVLQSRYLTVLAALLAICWMTVAVSENASKATSLSLQYLGLGSTVYAISYWTRSRAARQILVVSLSLLGFLNFLHEPALAYPMVLGGGGVALFLLSVWKPVFVQRWLGLGSSGSVLGLLAFITAAGMAQLDYIDTDGFLFASAAVFIGLVGAMLLSGRDNRSLRWLVYLTFSAELAVVYLVMIGTMLGTAGFFLVGGLVLAALAWFISRFERQIRGDRYNEGGWAQ</sequence>
<keyword evidence="1" id="KW-1133">Transmembrane helix</keyword>
<dbReference type="RefSeq" id="WP_198475855.1">
    <property type="nucleotide sequence ID" value="NZ_JADGMQ010000003.1"/>
</dbReference>
<evidence type="ECO:0000256" key="1">
    <source>
        <dbReference type="SAM" id="Phobius"/>
    </source>
</evidence>
<evidence type="ECO:0000313" key="3">
    <source>
        <dbReference type="EMBL" id="MBI1620477.1"/>
    </source>
</evidence>
<dbReference type="EMBL" id="JADGMQ010000003">
    <property type="protein sequence ID" value="MBI1620477.1"/>
    <property type="molecule type" value="Genomic_DNA"/>
</dbReference>
<evidence type="ECO:0000259" key="2">
    <source>
        <dbReference type="Pfam" id="PF09925"/>
    </source>
</evidence>
<organism evidence="3 4">
    <name type="scientific">Aquamicrobium zhengzhouense</name>
    <dbReference type="NCBI Taxonomy" id="2781738"/>
    <lineage>
        <taxon>Bacteria</taxon>
        <taxon>Pseudomonadati</taxon>
        <taxon>Pseudomonadota</taxon>
        <taxon>Alphaproteobacteria</taxon>
        <taxon>Hyphomicrobiales</taxon>
        <taxon>Phyllobacteriaceae</taxon>
        <taxon>Aquamicrobium</taxon>
    </lineage>
</organism>
<feature type="transmembrane region" description="Helical" evidence="1">
    <location>
        <begin position="129"/>
        <end position="146"/>
    </location>
</feature>
<comment type="caution">
    <text evidence="3">The sequence shown here is derived from an EMBL/GenBank/DDBJ whole genome shotgun (WGS) entry which is preliminary data.</text>
</comment>